<sequence>MALEHALLVALSERPAAGLELARRFDRSIGFFWSATHQQIYKVLRRMEDDGWVTAEVQAQTAAPDKRVYTVTDVGTKALADWIATTTPRAGFRSEIAVKMRAASYGDRTALEANLRELVDDHRTRLAHYEGMAARDYPEPTRLEGQELDTYLVLRGGILQETFWIAWITEYLEAHA</sequence>
<dbReference type="SUPFAM" id="SSF46785">
    <property type="entry name" value="Winged helix' DNA-binding domain"/>
    <property type="match status" value="1"/>
</dbReference>
<evidence type="ECO:0000313" key="4">
    <source>
        <dbReference type="Proteomes" id="UP000277094"/>
    </source>
</evidence>
<feature type="domain" description="Transcription regulator PadR C-terminal" evidence="2">
    <location>
        <begin position="93"/>
        <end position="174"/>
    </location>
</feature>
<dbReference type="InterPro" id="IPR005149">
    <property type="entry name" value="Tscrpt_reg_PadR_N"/>
</dbReference>
<dbReference type="Proteomes" id="UP000277094">
    <property type="component" value="Unassembled WGS sequence"/>
</dbReference>
<evidence type="ECO:0000259" key="1">
    <source>
        <dbReference type="Pfam" id="PF03551"/>
    </source>
</evidence>
<comment type="caution">
    <text evidence="3">The sequence shown here is derived from an EMBL/GenBank/DDBJ whole genome shotgun (WGS) entry which is preliminary data.</text>
</comment>
<dbReference type="PANTHER" id="PTHR43252">
    <property type="entry name" value="TRANSCRIPTIONAL REGULATOR YQJI"/>
    <property type="match status" value="1"/>
</dbReference>
<keyword evidence="4" id="KW-1185">Reference proteome</keyword>
<dbReference type="InterPro" id="IPR036388">
    <property type="entry name" value="WH-like_DNA-bd_sf"/>
</dbReference>
<accession>A0A3N0DJ64</accession>
<proteinExistence type="predicted"/>
<dbReference type="Gene3D" id="6.10.140.190">
    <property type="match status" value="1"/>
</dbReference>
<feature type="domain" description="Transcription regulator PadR N-terminal" evidence="1">
    <location>
        <begin position="7"/>
        <end position="80"/>
    </location>
</feature>
<gene>
    <name evidence="3" type="ORF">EFL95_18795</name>
</gene>
<dbReference type="EMBL" id="RJSG01000006">
    <property type="protein sequence ID" value="RNL75456.1"/>
    <property type="molecule type" value="Genomic_DNA"/>
</dbReference>
<reference evidence="3 4" key="1">
    <citation type="submission" date="2018-11" db="EMBL/GenBank/DDBJ databases">
        <authorList>
            <person name="Li F."/>
        </authorList>
    </citation>
    <scope>NUCLEOTIDE SEQUENCE [LARGE SCALE GENOMIC DNA]</scope>
    <source>
        <strain evidence="3 4">KIS18-7</strain>
    </source>
</reference>
<dbReference type="Gene3D" id="1.10.10.10">
    <property type="entry name" value="Winged helix-like DNA-binding domain superfamily/Winged helix DNA-binding domain"/>
    <property type="match status" value="1"/>
</dbReference>
<dbReference type="InterPro" id="IPR036390">
    <property type="entry name" value="WH_DNA-bd_sf"/>
</dbReference>
<protein>
    <submittedName>
        <fullName evidence="3">PadR family transcriptional regulator</fullName>
    </submittedName>
</protein>
<dbReference type="Pfam" id="PF03551">
    <property type="entry name" value="PadR"/>
    <property type="match status" value="1"/>
</dbReference>
<dbReference type="PANTHER" id="PTHR43252:SF4">
    <property type="entry name" value="TRANSCRIPTIONAL REGULATORY PROTEIN"/>
    <property type="match status" value="1"/>
</dbReference>
<dbReference type="Pfam" id="PF10400">
    <property type="entry name" value="Vir_act_alpha_C"/>
    <property type="match status" value="1"/>
</dbReference>
<dbReference type="OrthoDB" id="3186544at2"/>
<evidence type="ECO:0000259" key="2">
    <source>
        <dbReference type="Pfam" id="PF10400"/>
    </source>
</evidence>
<dbReference type="RefSeq" id="WP_123235644.1">
    <property type="nucleotide sequence ID" value="NZ_RJSG01000006.1"/>
</dbReference>
<dbReference type="AlphaFoldDB" id="A0A3N0DJ64"/>
<evidence type="ECO:0000313" key="3">
    <source>
        <dbReference type="EMBL" id="RNL75456.1"/>
    </source>
</evidence>
<name>A0A3N0DJ64_9ACTN</name>
<organism evidence="3 4">
    <name type="scientific">Nocardioides marmorisolisilvae</name>
    <dbReference type="NCBI Taxonomy" id="1542737"/>
    <lineage>
        <taxon>Bacteria</taxon>
        <taxon>Bacillati</taxon>
        <taxon>Actinomycetota</taxon>
        <taxon>Actinomycetes</taxon>
        <taxon>Propionibacteriales</taxon>
        <taxon>Nocardioidaceae</taxon>
        <taxon>Nocardioides</taxon>
    </lineage>
</organism>
<dbReference type="InterPro" id="IPR018309">
    <property type="entry name" value="Tscrpt_reg_PadR_C"/>
</dbReference>